<comment type="similarity">
    <text evidence="5 18">Belongs to the ATP phosphoribosyltransferase family. Long subfamily.</text>
</comment>
<comment type="activity regulation">
    <text evidence="18">Feedback inhibited by histidine.</text>
</comment>
<dbReference type="GO" id="GO:0005524">
    <property type="term" value="F:ATP binding"/>
    <property type="evidence" value="ECO:0007669"/>
    <property type="project" value="UniProtKB-KW"/>
</dbReference>
<evidence type="ECO:0000256" key="2">
    <source>
        <dbReference type="ARBA" id="ARBA00001946"/>
    </source>
</evidence>
<dbReference type="SUPFAM" id="SSF54913">
    <property type="entry name" value="GlnB-like"/>
    <property type="match status" value="1"/>
</dbReference>
<dbReference type="InterPro" id="IPR015867">
    <property type="entry name" value="N-reg_PII/ATP_PRibTrfase_C"/>
</dbReference>
<dbReference type="SUPFAM" id="SSF53850">
    <property type="entry name" value="Periplasmic binding protein-like II"/>
    <property type="match status" value="1"/>
</dbReference>
<evidence type="ECO:0000256" key="6">
    <source>
        <dbReference type="ARBA" id="ARBA00011946"/>
    </source>
</evidence>
<protein>
    <recommendedName>
        <fullName evidence="7 18">ATP phosphoribosyltransferase</fullName>
        <shortName evidence="18">ATP-PRT</shortName>
        <shortName evidence="18">ATP-PRTase</shortName>
        <ecNumber evidence="6 18">2.4.2.17</ecNumber>
    </recommendedName>
</protein>
<dbReference type="PANTHER" id="PTHR21403:SF8">
    <property type="entry name" value="ATP PHOSPHORIBOSYLTRANSFERASE"/>
    <property type="match status" value="1"/>
</dbReference>
<evidence type="ECO:0000256" key="16">
    <source>
        <dbReference type="ARBA" id="ARBA00023102"/>
    </source>
</evidence>
<comment type="function">
    <text evidence="17 18">Catalyzes the condensation of ATP and 5-phosphoribose 1-diphosphate to form N'-(5'-phosphoribosyl)-ATP (PR-ATP). Has a crucial role in the pathway because the rate of histidine biosynthesis seems to be controlled primarily by regulation of HisG enzymatic activity.</text>
</comment>
<evidence type="ECO:0000256" key="13">
    <source>
        <dbReference type="ARBA" id="ARBA00022741"/>
    </source>
</evidence>
<feature type="domain" description="ATP phosphoribosyltransferase catalytic" evidence="19">
    <location>
        <begin position="54"/>
        <end position="208"/>
    </location>
</feature>
<evidence type="ECO:0000256" key="14">
    <source>
        <dbReference type="ARBA" id="ARBA00022840"/>
    </source>
</evidence>
<evidence type="ECO:0000313" key="21">
    <source>
        <dbReference type="EMBL" id="MBO8443498.1"/>
    </source>
</evidence>
<evidence type="ECO:0000256" key="1">
    <source>
        <dbReference type="ARBA" id="ARBA00000915"/>
    </source>
</evidence>
<reference evidence="21" key="1">
    <citation type="submission" date="2020-10" db="EMBL/GenBank/DDBJ databases">
        <authorList>
            <person name="Gilroy R."/>
        </authorList>
    </citation>
    <scope>NUCLEOTIDE SEQUENCE</scope>
    <source>
        <strain evidence="21">11167</strain>
    </source>
</reference>
<keyword evidence="8 18" id="KW-0963">Cytoplasm</keyword>
<dbReference type="Pfam" id="PF08029">
    <property type="entry name" value="HisG_C"/>
    <property type="match status" value="1"/>
</dbReference>
<dbReference type="GO" id="GO:0000105">
    <property type="term" value="P:L-histidine biosynthetic process"/>
    <property type="evidence" value="ECO:0007669"/>
    <property type="project" value="UniProtKB-UniRule"/>
</dbReference>
<dbReference type="InterPro" id="IPR001348">
    <property type="entry name" value="ATP_PRibTrfase_HisG"/>
</dbReference>
<evidence type="ECO:0000256" key="15">
    <source>
        <dbReference type="ARBA" id="ARBA00022842"/>
    </source>
</evidence>
<dbReference type="HAMAP" id="MF_00079">
    <property type="entry name" value="HisG_Long"/>
    <property type="match status" value="1"/>
</dbReference>
<evidence type="ECO:0000256" key="4">
    <source>
        <dbReference type="ARBA" id="ARBA00004667"/>
    </source>
</evidence>
<comment type="cofactor">
    <cofactor evidence="2 18">
        <name>Mg(2+)</name>
        <dbReference type="ChEBI" id="CHEBI:18420"/>
    </cofactor>
</comment>
<proteinExistence type="inferred from homology"/>
<evidence type="ECO:0000256" key="3">
    <source>
        <dbReference type="ARBA" id="ARBA00004496"/>
    </source>
</evidence>
<dbReference type="InterPro" id="IPR013115">
    <property type="entry name" value="HisG_C"/>
</dbReference>
<keyword evidence="15 18" id="KW-0460">Magnesium</keyword>
<dbReference type="Pfam" id="PF01634">
    <property type="entry name" value="HisG"/>
    <property type="match status" value="1"/>
</dbReference>
<keyword evidence="9 18" id="KW-0028">Amino-acid biosynthesis</keyword>
<dbReference type="PANTHER" id="PTHR21403">
    <property type="entry name" value="ATP PHOSPHORIBOSYLTRANSFERASE ATP-PRTASE"/>
    <property type="match status" value="1"/>
</dbReference>
<dbReference type="GO" id="GO:0003879">
    <property type="term" value="F:ATP phosphoribosyltransferase activity"/>
    <property type="evidence" value="ECO:0007669"/>
    <property type="project" value="UniProtKB-UniRule"/>
</dbReference>
<dbReference type="FunFam" id="3.30.70.120:FF:000002">
    <property type="entry name" value="ATP phosphoribosyltransferase"/>
    <property type="match status" value="1"/>
</dbReference>
<keyword evidence="13 18" id="KW-0547">Nucleotide-binding</keyword>
<dbReference type="FunFam" id="3.40.190.10:FF:000008">
    <property type="entry name" value="ATP phosphoribosyltransferase"/>
    <property type="match status" value="1"/>
</dbReference>
<comment type="caution">
    <text evidence="21">The sequence shown here is derived from an EMBL/GenBank/DDBJ whole genome shotgun (WGS) entry which is preliminary data.</text>
</comment>
<evidence type="ECO:0000256" key="7">
    <source>
        <dbReference type="ARBA" id="ARBA00020998"/>
    </source>
</evidence>
<accession>A0A9D9EB86</accession>
<dbReference type="InterPro" id="IPR018198">
    <property type="entry name" value="ATP_PRibTrfase_CS"/>
</dbReference>
<evidence type="ECO:0000256" key="11">
    <source>
        <dbReference type="ARBA" id="ARBA00022679"/>
    </source>
</evidence>
<keyword evidence="16 18" id="KW-0368">Histidine biosynthesis</keyword>
<keyword evidence="11 18" id="KW-0808">Transferase</keyword>
<evidence type="ECO:0000259" key="19">
    <source>
        <dbReference type="Pfam" id="PF01634"/>
    </source>
</evidence>
<evidence type="ECO:0000313" key="22">
    <source>
        <dbReference type="Proteomes" id="UP000823633"/>
    </source>
</evidence>
<gene>
    <name evidence="18" type="primary">hisG</name>
    <name evidence="21" type="ORF">IAC42_07035</name>
</gene>
<evidence type="ECO:0000256" key="17">
    <source>
        <dbReference type="ARBA" id="ARBA00024861"/>
    </source>
</evidence>
<keyword evidence="10 18" id="KW-0328">Glycosyltransferase</keyword>
<dbReference type="NCBIfam" id="TIGR03455">
    <property type="entry name" value="HisG_C-term"/>
    <property type="match status" value="1"/>
</dbReference>
<dbReference type="InterPro" id="IPR020621">
    <property type="entry name" value="ATP-PRT_HisG_long"/>
</dbReference>
<comment type="subcellular location">
    <subcellularLocation>
        <location evidence="3 18">Cytoplasm</location>
    </subcellularLocation>
</comment>
<dbReference type="EMBL" id="JADIMU010000045">
    <property type="protein sequence ID" value="MBO8443498.1"/>
    <property type="molecule type" value="Genomic_DNA"/>
</dbReference>
<dbReference type="Proteomes" id="UP000823633">
    <property type="component" value="Unassembled WGS sequence"/>
</dbReference>
<evidence type="ECO:0000256" key="12">
    <source>
        <dbReference type="ARBA" id="ARBA00022723"/>
    </source>
</evidence>
<evidence type="ECO:0000256" key="5">
    <source>
        <dbReference type="ARBA" id="ARBA00007955"/>
    </source>
</evidence>
<evidence type="ECO:0000256" key="9">
    <source>
        <dbReference type="ARBA" id="ARBA00022605"/>
    </source>
</evidence>
<dbReference type="InterPro" id="IPR011322">
    <property type="entry name" value="N-reg_PII-like_a/b"/>
</dbReference>
<sequence>MSGGKKLRIAIQKSGRLSEKSLETISSCGIDFSTDSRTLKCAAQNFPLEFLFVRDDDIPTYVYDGVADIGIVGRNELDESGYSLEVVRDLGFASCRLSIAVPEGFDYQGLSSLEGKRIATSYPRILSSILEERGVQASLVTVSGSVEITPAVGIADCICDLVSTGATLRMNGLKEVEAIYWTSAVMVARSDFSQDEERSAILSRLLMRMDTVNNARKKKYVLFNLPADRIEDAARIVGGMKSPTVTPLLDSAWVSVQSVVGEDRFWSVFEDLKAIGAEGILVMPIEKMSD</sequence>
<feature type="domain" description="Histidine biosynthesis HisG C-terminal" evidence="20">
    <location>
        <begin position="215"/>
        <end position="287"/>
    </location>
</feature>
<dbReference type="GO" id="GO:0005737">
    <property type="term" value="C:cytoplasm"/>
    <property type="evidence" value="ECO:0007669"/>
    <property type="project" value="UniProtKB-SubCell"/>
</dbReference>
<dbReference type="GO" id="GO:0000287">
    <property type="term" value="F:magnesium ion binding"/>
    <property type="evidence" value="ECO:0007669"/>
    <property type="project" value="UniProtKB-UniRule"/>
</dbReference>
<dbReference type="NCBIfam" id="TIGR00070">
    <property type="entry name" value="hisG"/>
    <property type="match status" value="1"/>
</dbReference>
<evidence type="ECO:0000256" key="8">
    <source>
        <dbReference type="ARBA" id="ARBA00022490"/>
    </source>
</evidence>
<dbReference type="PROSITE" id="PS01316">
    <property type="entry name" value="ATP_P_PHORIBOSYLTR"/>
    <property type="match status" value="1"/>
</dbReference>
<name>A0A9D9EB86_9SPIR</name>
<comment type="catalytic activity">
    <reaction evidence="1 18">
        <text>1-(5-phospho-beta-D-ribosyl)-ATP + diphosphate = 5-phospho-alpha-D-ribose 1-diphosphate + ATP</text>
        <dbReference type="Rhea" id="RHEA:18473"/>
        <dbReference type="ChEBI" id="CHEBI:30616"/>
        <dbReference type="ChEBI" id="CHEBI:33019"/>
        <dbReference type="ChEBI" id="CHEBI:58017"/>
        <dbReference type="ChEBI" id="CHEBI:73183"/>
        <dbReference type="EC" id="2.4.2.17"/>
    </reaction>
</comment>
<evidence type="ECO:0000256" key="18">
    <source>
        <dbReference type="HAMAP-Rule" id="MF_00079"/>
    </source>
</evidence>
<evidence type="ECO:0000259" key="20">
    <source>
        <dbReference type="Pfam" id="PF08029"/>
    </source>
</evidence>
<keyword evidence="12 18" id="KW-0479">Metal-binding</keyword>
<evidence type="ECO:0000256" key="10">
    <source>
        <dbReference type="ARBA" id="ARBA00022676"/>
    </source>
</evidence>
<dbReference type="EC" id="2.4.2.17" evidence="6 18"/>
<dbReference type="Gene3D" id="3.40.190.10">
    <property type="entry name" value="Periplasmic binding protein-like II"/>
    <property type="match status" value="2"/>
</dbReference>
<keyword evidence="14 18" id="KW-0067">ATP-binding</keyword>
<dbReference type="AlphaFoldDB" id="A0A9D9EB86"/>
<organism evidence="21 22">
    <name type="scientific">Candidatus Aphodenecus pullistercoris</name>
    <dbReference type="NCBI Taxonomy" id="2840669"/>
    <lineage>
        <taxon>Bacteria</taxon>
        <taxon>Pseudomonadati</taxon>
        <taxon>Spirochaetota</taxon>
        <taxon>Spirochaetia</taxon>
        <taxon>Spirochaetales</taxon>
        <taxon>Candidatus Aphodenecus</taxon>
    </lineage>
</organism>
<dbReference type="Gene3D" id="3.30.70.120">
    <property type="match status" value="1"/>
</dbReference>
<reference evidence="21" key="2">
    <citation type="journal article" date="2021" name="PeerJ">
        <title>Extensive microbial diversity within the chicken gut microbiome revealed by metagenomics and culture.</title>
        <authorList>
            <person name="Gilroy R."/>
            <person name="Ravi A."/>
            <person name="Getino M."/>
            <person name="Pursley I."/>
            <person name="Horton D.L."/>
            <person name="Alikhan N.F."/>
            <person name="Baker D."/>
            <person name="Gharbi K."/>
            <person name="Hall N."/>
            <person name="Watson M."/>
            <person name="Adriaenssens E.M."/>
            <person name="Foster-Nyarko E."/>
            <person name="Jarju S."/>
            <person name="Secka A."/>
            <person name="Antonio M."/>
            <person name="Oren A."/>
            <person name="Chaudhuri R.R."/>
            <person name="La Ragione R."/>
            <person name="Hildebrand F."/>
            <person name="Pallen M.J."/>
        </authorList>
    </citation>
    <scope>NUCLEOTIDE SEQUENCE</scope>
    <source>
        <strain evidence="21">11167</strain>
    </source>
</reference>
<dbReference type="InterPro" id="IPR013820">
    <property type="entry name" value="ATP_PRibTrfase_cat"/>
</dbReference>
<comment type="pathway">
    <text evidence="4 18">Amino-acid biosynthesis; L-histidine biosynthesis; L-histidine from 5-phospho-alpha-D-ribose 1-diphosphate: step 1/9.</text>
</comment>